<accession>A0A7W7CEX5</accession>
<dbReference type="RefSeq" id="WP_185005546.1">
    <property type="nucleotide sequence ID" value="NZ_BAAAUI010000043.1"/>
</dbReference>
<feature type="signal peptide" evidence="9">
    <location>
        <begin position="1"/>
        <end position="24"/>
    </location>
</feature>
<evidence type="ECO:0000256" key="7">
    <source>
        <dbReference type="ARBA" id="ARBA00023049"/>
    </source>
</evidence>
<dbReference type="GO" id="GO:0046872">
    <property type="term" value="F:metal ion binding"/>
    <property type="evidence" value="ECO:0007669"/>
    <property type="project" value="UniProtKB-KW"/>
</dbReference>
<gene>
    <name evidence="11" type="ORF">HNR67_005963</name>
</gene>
<keyword evidence="6" id="KW-0862">Zinc</keyword>
<name>A0A7W7CEX5_9PSEU</name>
<evidence type="ECO:0000256" key="4">
    <source>
        <dbReference type="ARBA" id="ARBA00022729"/>
    </source>
</evidence>
<keyword evidence="2" id="KW-0645">Protease</keyword>
<sequence length="294" mass="31534">MAAALAGSTLVATMLLLPGVTTTAQPTAADCLPGSGRSVGRDHADVPADKVRAVQAELTRRFGADGDVRLAAATINVYVHVVSKDTTLAGGDIPDKQIADQIKVLNTDFRNTPFQFVLAGTDRTVNPAWHLAKWDSPEDLAMRRALRKGSAADLNLWFNTSGGSRENLGYATFPWDAYRHPRIDGVVIQFDTVPGGTLAPYNLGRTATHEVGHWLGLLHTFQGTCDTPGDEVADTPYQASASEGCPEGRDSCPAPGADPIHNFMDYSDDACLTVFSSGQIKRMKMMAVTYRELG</sequence>
<feature type="domain" description="Peptidase M43 pregnancy-associated plasma-A" evidence="10">
    <location>
        <begin position="161"/>
        <end position="285"/>
    </location>
</feature>
<evidence type="ECO:0000256" key="3">
    <source>
        <dbReference type="ARBA" id="ARBA00022723"/>
    </source>
</evidence>
<evidence type="ECO:0000256" key="5">
    <source>
        <dbReference type="ARBA" id="ARBA00022801"/>
    </source>
</evidence>
<proteinExistence type="inferred from homology"/>
<evidence type="ECO:0000256" key="9">
    <source>
        <dbReference type="SAM" id="SignalP"/>
    </source>
</evidence>
<dbReference type="CDD" id="cd04275">
    <property type="entry name" value="ZnMc_pappalysin_like"/>
    <property type="match status" value="1"/>
</dbReference>
<protein>
    <recommendedName>
        <fullName evidence="10">Peptidase M43 pregnancy-associated plasma-A domain-containing protein</fullName>
    </recommendedName>
</protein>
<dbReference type="Proteomes" id="UP000533598">
    <property type="component" value="Unassembled WGS sequence"/>
</dbReference>
<dbReference type="SUPFAM" id="SSF55486">
    <property type="entry name" value="Metalloproteases ('zincins'), catalytic domain"/>
    <property type="match status" value="1"/>
</dbReference>
<dbReference type="InterPro" id="IPR008754">
    <property type="entry name" value="Peptidase_M43"/>
</dbReference>
<dbReference type="PANTHER" id="PTHR47466:SF1">
    <property type="entry name" value="METALLOPROTEASE MEP1 (AFU_ORTHOLOGUE AFUA_1G07730)-RELATED"/>
    <property type="match status" value="1"/>
</dbReference>
<keyword evidence="7" id="KW-0482">Metalloprotease</keyword>
<dbReference type="GO" id="GO:0008237">
    <property type="term" value="F:metallopeptidase activity"/>
    <property type="evidence" value="ECO:0007669"/>
    <property type="project" value="UniProtKB-KW"/>
</dbReference>
<reference evidence="11 12" key="1">
    <citation type="submission" date="2020-08" db="EMBL/GenBank/DDBJ databases">
        <title>Sequencing the genomes of 1000 actinobacteria strains.</title>
        <authorList>
            <person name="Klenk H.-P."/>
        </authorList>
    </citation>
    <scope>NUCLEOTIDE SEQUENCE [LARGE SCALE GENOMIC DNA]</scope>
    <source>
        <strain evidence="11 12">DSM 44230</strain>
    </source>
</reference>
<evidence type="ECO:0000256" key="2">
    <source>
        <dbReference type="ARBA" id="ARBA00022670"/>
    </source>
</evidence>
<dbReference type="GO" id="GO:0006508">
    <property type="term" value="P:proteolysis"/>
    <property type="evidence" value="ECO:0007669"/>
    <property type="project" value="UniProtKB-KW"/>
</dbReference>
<keyword evidence="12" id="KW-1185">Reference proteome</keyword>
<keyword evidence="4 9" id="KW-0732">Signal</keyword>
<keyword evidence="3" id="KW-0479">Metal-binding</keyword>
<feature type="chain" id="PRO_5030919874" description="Peptidase M43 pregnancy-associated plasma-A domain-containing protein" evidence="9">
    <location>
        <begin position="25"/>
        <end position="294"/>
    </location>
</feature>
<dbReference type="Gene3D" id="3.40.390.10">
    <property type="entry name" value="Collagenase (Catalytic Domain)"/>
    <property type="match status" value="1"/>
</dbReference>
<evidence type="ECO:0000256" key="6">
    <source>
        <dbReference type="ARBA" id="ARBA00022833"/>
    </source>
</evidence>
<dbReference type="EMBL" id="JACHMH010000001">
    <property type="protein sequence ID" value="MBB4679845.1"/>
    <property type="molecule type" value="Genomic_DNA"/>
</dbReference>
<dbReference type="PANTHER" id="PTHR47466">
    <property type="match status" value="1"/>
</dbReference>
<dbReference type="Pfam" id="PF05572">
    <property type="entry name" value="Peptidase_M43"/>
    <property type="match status" value="1"/>
</dbReference>
<dbReference type="AlphaFoldDB" id="A0A7W7CEX5"/>
<keyword evidence="8" id="KW-1015">Disulfide bond</keyword>
<comment type="caution">
    <text evidence="11">The sequence shown here is derived from an EMBL/GenBank/DDBJ whole genome shotgun (WGS) entry which is preliminary data.</text>
</comment>
<evidence type="ECO:0000313" key="11">
    <source>
        <dbReference type="EMBL" id="MBB4679845.1"/>
    </source>
</evidence>
<evidence type="ECO:0000256" key="8">
    <source>
        <dbReference type="ARBA" id="ARBA00023157"/>
    </source>
</evidence>
<keyword evidence="5" id="KW-0378">Hydrolase</keyword>
<evidence type="ECO:0000256" key="1">
    <source>
        <dbReference type="ARBA" id="ARBA00008721"/>
    </source>
</evidence>
<evidence type="ECO:0000259" key="10">
    <source>
        <dbReference type="Pfam" id="PF05572"/>
    </source>
</evidence>
<dbReference type="InterPro" id="IPR024079">
    <property type="entry name" value="MetalloPept_cat_dom_sf"/>
</dbReference>
<organism evidence="11 12">
    <name type="scientific">Crossiella cryophila</name>
    <dbReference type="NCBI Taxonomy" id="43355"/>
    <lineage>
        <taxon>Bacteria</taxon>
        <taxon>Bacillati</taxon>
        <taxon>Actinomycetota</taxon>
        <taxon>Actinomycetes</taxon>
        <taxon>Pseudonocardiales</taxon>
        <taxon>Pseudonocardiaceae</taxon>
        <taxon>Crossiella</taxon>
    </lineage>
</organism>
<comment type="similarity">
    <text evidence="1">Belongs to the peptidase M43B family.</text>
</comment>
<evidence type="ECO:0000313" key="12">
    <source>
        <dbReference type="Proteomes" id="UP000533598"/>
    </source>
</evidence>